<keyword evidence="2" id="KW-0282">Flagellum</keyword>
<accession>A0ABU8XV35</accession>
<feature type="region of interest" description="Disordered" evidence="1">
    <location>
        <begin position="18"/>
        <end position="40"/>
    </location>
</feature>
<dbReference type="Proteomes" id="UP001375743">
    <property type="component" value="Unassembled WGS sequence"/>
</dbReference>
<comment type="caution">
    <text evidence="2">The sequence shown here is derived from an EMBL/GenBank/DDBJ whole genome shotgun (WGS) entry which is preliminary data.</text>
</comment>
<proteinExistence type="predicted"/>
<evidence type="ECO:0000313" key="3">
    <source>
        <dbReference type="Proteomes" id="UP001375743"/>
    </source>
</evidence>
<organism evidence="2 3">
    <name type="scientific">Benzoatithermus flavus</name>
    <dbReference type="NCBI Taxonomy" id="3108223"/>
    <lineage>
        <taxon>Bacteria</taxon>
        <taxon>Pseudomonadati</taxon>
        <taxon>Pseudomonadota</taxon>
        <taxon>Alphaproteobacteria</taxon>
        <taxon>Geminicoccales</taxon>
        <taxon>Geminicoccaceae</taxon>
        <taxon>Benzoatithermus</taxon>
    </lineage>
</organism>
<sequence length="138" mass="14343">MRVLGPGVCLAAALRPEPARAGSGPPFPPPVASSPSTMPSAGTAALASLEVVLALQMLPDAAERRRRALRRGSGLLDRLEELHAALLEGSLPVATLHRLRRALAQPADVPDDPALAAILGEIELRVAVELAKLERACG</sequence>
<evidence type="ECO:0000256" key="1">
    <source>
        <dbReference type="SAM" id="MobiDB-lite"/>
    </source>
</evidence>
<gene>
    <name evidence="2" type="ORF">U1T56_18040</name>
</gene>
<dbReference type="InterPro" id="IPR019704">
    <property type="entry name" value="Flagellar_assmbl_FliX_class2"/>
</dbReference>
<keyword evidence="2" id="KW-0969">Cilium</keyword>
<reference evidence="2 3" key="1">
    <citation type="submission" date="2024-01" db="EMBL/GenBank/DDBJ databases">
        <title>Multi-omics insights into the function and evolution of sodium benzoate biodegradation pathways in Benzoatithermus flavus gen. nov., sp. nov. from hot spring.</title>
        <authorList>
            <person name="Hu C.-J."/>
            <person name="Li W.-J."/>
        </authorList>
    </citation>
    <scope>NUCLEOTIDE SEQUENCE [LARGE SCALE GENOMIC DNA]</scope>
    <source>
        <strain evidence="2 3">SYSU G07066</strain>
    </source>
</reference>
<protein>
    <submittedName>
        <fullName evidence="2">Flagellar assembly protein FliX</fullName>
    </submittedName>
</protein>
<keyword evidence="2" id="KW-0966">Cell projection</keyword>
<name>A0ABU8XV35_9PROT</name>
<keyword evidence="3" id="KW-1185">Reference proteome</keyword>
<dbReference type="EMBL" id="JBBLZC010000021">
    <property type="protein sequence ID" value="MEK0085057.1"/>
    <property type="molecule type" value="Genomic_DNA"/>
</dbReference>
<dbReference type="Pfam" id="PF10768">
    <property type="entry name" value="FliX"/>
    <property type="match status" value="1"/>
</dbReference>
<dbReference type="RefSeq" id="WP_418160904.1">
    <property type="nucleotide sequence ID" value="NZ_JBBLZC010000021.1"/>
</dbReference>
<evidence type="ECO:0000313" key="2">
    <source>
        <dbReference type="EMBL" id="MEK0085057.1"/>
    </source>
</evidence>